<gene>
    <name evidence="6" type="primary">lptC</name>
    <name evidence="6" type="ORF">QNI16_30000</name>
</gene>
<dbReference type="EMBL" id="JASJOS010000016">
    <property type="protein sequence ID" value="MDJ1484771.1"/>
    <property type="molecule type" value="Genomic_DNA"/>
</dbReference>
<dbReference type="PANTHER" id="PTHR37481">
    <property type="entry name" value="LIPOPOLYSACCHARIDE EXPORT SYSTEM PROTEIN LPTC"/>
    <property type="match status" value="1"/>
</dbReference>
<evidence type="ECO:0000256" key="1">
    <source>
        <dbReference type="ARBA" id="ARBA00022475"/>
    </source>
</evidence>
<dbReference type="GO" id="GO:0017089">
    <property type="term" value="F:glycolipid transfer activity"/>
    <property type="evidence" value="ECO:0007669"/>
    <property type="project" value="TreeGrafter"/>
</dbReference>
<dbReference type="NCBIfam" id="TIGR04409">
    <property type="entry name" value="LptC_YrbK"/>
    <property type="match status" value="1"/>
</dbReference>
<dbReference type="InterPro" id="IPR026265">
    <property type="entry name" value="LptC"/>
</dbReference>
<dbReference type="Pfam" id="PF06835">
    <property type="entry name" value="LptC"/>
    <property type="match status" value="1"/>
</dbReference>
<proteinExistence type="predicted"/>
<evidence type="ECO:0000313" key="6">
    <source>
        <dbReference type="EMBL" id="MDJ1484771.1"/>
    </source>
</evidence>
<name>A0AAE3U9S7_9BACT</name>
<dbReference type="PROSITE" id="PS51257">
    <property type="entry name" value="PROKAR_LIPOPROTEIN"/>
    <property type="match status" value="1"/>
</dbReference>
<evidence type="ECO:0000256" key="3">
    <source>
        <dbReference type="ARBA" id="ARBA00022692"/>
    </source>
</evidence>
<accession>A0AAE3U9S7</accession>
<keyword evidence="2" id="KW-0997">Cell inner membrane</keyword>
<dbReference type="AlphaFoldDB" id="A0AAE3U9S7"/>
<keyword evidence="5" id="KW-0472">Membrane</keyword>
<keyword evidence="1" id="KW-1003">Cell membrane</keyword>
<evidence type="ECO:0000313" key="7">
    <source>
        <dbReference type="Proteomes" id="UP001241110"/>
    </source>
</evidence>
<keyword evidence="3" id="KW-0812">Transmembrane</keyword>
<evidence type="ECO:0000256" key="4">
    <source>
        <dbReference type="ARBA" id="ARBA00022989"/>
    </source>
</evidence>
<dbReference type="Gene3D" id="2.60.450.10">
    <property type="entry name" value="Lipopolysaccharide (LPS) transport protein A like domain"/>
    <property type="match status" value="1"/>
</dbReference>
<dbReference type="InterPro" id="IPR052363">
    <property type="entry name" value="LPS_export_LptC"/>
</dbReference>
<dbReference type="InterPro" id="IPR010664">
    <property type="entry name" value="LipoPS_assembly_LptC-rel"/>
</dbReference>
<dbReference type="Proteomes" id="UP001241110">
    <property type="component" value="Unassembled WGS sequence"/>
</dbReference>
<sequence>MKNTLTKSKILTLGLVFCVLMTSCEEEAPAQQTGKYKGPKREEDNMELIMTDSARLSVRLQAPKLLVMQNEDQHFTKGIFIEFYNKNGVKTTTLRADKGVQYRSTNVHIALGNVIVTNLEKNQTLKTERLNWNPDTKKLYTDKFVTIITPEERIEGTGLEAKQDFSSYTMRKISGVFSVDQ</sequence>
<dbReference type="GO" id="GO:0030288">
    <property type="term" value="C:outer membrane-bounded periplasmic space"/>
    <property type="evidence" value="ECO:0007669"/>
    <property type="project" value="TreeGrafter"/>
</dbReference>
<evidence type="ECO:0000256" key="5">
    <source>
        <dbReference type="ARBA" id="ARBA00023136"/>
    </source>
</evidence>
<reference evidence="6" key="1">
    <citation type="submission" date="2023-05" db="EMBL/GenBank/DDBJ databases">
        <authorList>
            <person name="Zhang X."/>
        </authorList>
    </citation>
    <scope>NUCLEOTIDE SEQUENCE</scope>
    <source>
        <strain evidence="6">YF14B1</strain>
    </source>
</reference>
<dbReference type="RefSeq" id="WP_313986451.1">
    <property type="nucleotide sequence ID" value="NZ_JASJOS010000016.1"/>
</dbReference>
<protein>
    <submittedName>
        <fullName evidence="6">LPS export ABC transporter periplasmic protein LptC</fullName>
    </submittedName>
</protein>
<keyword evidence="4" id="KW-1133">Transmembrane helix</keyword>
<dbReference type="GO" id="GO:0015221">
    <property type="term" value="F:lipopolysaccharide transmembrane transporter activity"/>
    <property type="evidence" value="ECO:0007669"/>
    <property type="project" value="InterPro"/>
</dbReference>
<evidence type="ECO:0000256" key="2">
    <source>
        <dbReference type="ARBA" id="ARBA00022519"/>
    </source>
</evidence>
<comment type="caution">
    <text evidence="6">The sequence shown here is derived from an EMBL/GenBank/DDBJ whole genome shotgun (WGS) entry which is preliminary data.</text>
</comment>
<organism evidence="6 7">
    <name type="scientific">Xanthocytophaga flava</name>
    <dbReference type="NCBI Taxonomy" id="3048013"/>
    <lineage>
        <taxon>Bacteria</taxon>
        <taxon>Pseudomonadati</taxon>
        <taxon>Bacteroidota</taxon>
        <taxon>Cytophagia</taxon>
        <taxon>Cytophagales</taxon>
        <taxon>Rhodocytophagaceae</taxon>
        <taxon>Xanthocytophaga</taxon>
    </lineage>
</organism>
<dbReference type="GO" id="GO:0005886">
    <property type="term" value="C:plasma membrane"/>
    <property type="evidence" value="ECO:0007669"/>
    <property type="project" value="InterPro"/>
</dbReference>
<dbReference type="PANTHER" id="PTHR37481:SF1">
    <property type="entry name" value="LIPOPOLYSACCHARIDE EXPORT SYSTEM PROTEIN LPTC"/>
    <property type="match status" value="1"/>
</dbReference>